<accession>A0A4Y9ACM6</accession>
<dbReference type="Proteomes" id="UP000298484">
    <property type="component" value="Unassembled WGS sequence"/>
</dbReference>
<protein>
    <submittedName>
        <fullName evidence="1">Uncharacterized protein</fullName>
    </submittedName>
</protein>
<reference evidence="1 2" key="1">
    <citation type="submission" date="2019-03" db="EMBL/GenBank/DDBJ databases">
        <title>Genome sequence of Lentibacillus salicampi ATCC BAA-719.</title>
        <authorList>
            <person name="Maclea K.S."/>
            <person name="Simoes Junior M."/>
        </authorList>
    </citation>
    <scope>NUCLEOTIDE SEQUENCE [LARGE SCALE GENOMIC DNA]</scope>
    <source>
        <strain evidence="1 2">ATCC BAA-719</strain>
    </source>
</reference>
<comment type="caution">
    <text evidence="1">The sequence shown here is derived from an EMBL/GenBank/DDBJ whole genome shotgun (WGS) entry which is preliminary data.</text>
</comment>
<dbReference type="AlphaFoldDB" id="A0A4Y9ACM6"/>
<keyword evidence="2" id="KW-1185">Reference proteome</keyword>
<sequence>MMGGSFTVDGGSFTVDGGSFTVDGGSFTVDGGSFTVDGELSRGLDSSPAILSLAFFFLNTAAEVASFSCQLGI</sequence>
<evidence type="ECO:0000313" key="1">
    <source>
        <dbReference type="EMBL" id="TFJ93629.1"/>
    </source>
</evidence>
<organism evidence="1 2">
    <name type="scientific">Lentibacillus salicampi</name>
    <dbReference type="NCBI Taxonomy" id="175306"/>
    <lineage>
        <taxon>Bacteria</taxon>
        <taxon>Bacillati</taxon>
        <taxon>Bacillota</taxon>
        <taxon>Bacilli</taxon>
        <taxon>Bacillales</taxon>
        <taxon>Bacillaceae</taxon>
        <taxon>Lentibacillus</taxon>
    </lineage>
</organism>
<dbReference type="EMBL" id="SRHY01000005">
    <property type="protein sequence ID" value="TFJ93629.1"/>
    <property type="molecule type" value="Genomic_DNA"/>
</dbReference>
<proteinExistence type="predicted"/>
<gene>
    <name evidence="1" type="ORF">E4U82_06630</name>
</gene>
<name>A0A4Y9ACM6_9BACI</name>
<evidence type="ECO:0000313" key="2">
    <source>
        <dbReference type="Proteomes" id="UP000298484"/>
    </source>
</evidence>